<reference evidence="2 3" key="1">
    <citation type="submission" date="2019-03" db="EMBL/GenBank/DDBJ databases">
        <title>Genomic Encyclopedia of Type Strains, Phase III (KMG-III): the genomes of soil and plant-associated and newly described type strains.</title>
        <authorList>
            <person name="Whitman W."/>
        </authorList>
    </citation>
    <scope>NUCLEOTIDE SEQUENCE [LARGE SCALE GENOMIC DNA]</scope>
    <source>
        <strain evidence="2 3">CECT 8976</strain>
    </source>
</reference>
<feature type="domain" description="Cysteine-rich small" evidence="1">
    <location>
        <begin position="3"/>
        <end position="62"/>
    </location>
</feature>
<evidence type="ECO:0000313" key="2">
    <source>
        <dbReference type="EMBL" id="TDR80696.1"/>
    </source>
</evidence>
<keyword evidence="3" id="KW-1185">Reference proteome</keyword>
<dbReference type="Pfam" id="PF04071">
    <property type="entry name" value="zf-like"/>
    <property type="match status" value="1"/>
</dbReference>
<dbReference type="EMBL" id="SNZP01000004">
    <property type="protein sequence ID" value="TDR80696.1"/>
    <property type="molecule type" value="Genomic_DNA"/>
</dbReference>
<gene>
    <name evidence="2" type="ORF">DFP86_104196</name>
</gene>
<dbReference type="InterPro" id="IPR007212">
    <property type="entry name" value="Zf-like"/>
</dbReference>
<evidence type="ECO:0000313" key="3">
    <source>
        <dbReference type="Proteomes" id="UP000295611"/>
    </source>
</evidence>
<organism evidence="2 3">
    <name type="scientific">Paludibacterium purpuratum</name>
    <dbReference type="NCBI Taxonomy" id="1144873"/>
    <lineage>
        <taxon>Bacteria</taxon>
        <taxon>Pseudomonadati</taxon>
        <taxon>Pseudomonadota</taxon>
        <taxon>Betaproteobacteria</taxon>
        <taxon>Neisseriales</taxon>
        <taxon>Chromobacteriaceae</taxon>
        <taxon>Paludibacterium</taxon>
    </lineage>
</organism>
<name>A0A4R7BAK7_9NEIS</name>
<dbReference type="Proteomes" id="UP000295611">
    <property type="component" value="Unassembled WGS sequence"/>
</dbReference>
<accession>A0A4R7BAK7</accession>
<protein>
    <submittedName>
        <fullName evidence="2">Cysteine-rich small protein</fullName>
    </submittedName>
</protein>
<comment type="caution">
    <text evidence="2">The sequence shown here is derived from an EMBL/GenBank/DDBJ whole genome shotgun (WGS) entry which is preliminary data.</text>
</comment>
<proteinExistence type="predicted"/>
<evidence type="ECO:0000259" key="1">
    <source>
        <dbReference type="Pfam" id="PF04071"/>
    </source>
</evidence>
<dbReference type="AlphaFoldDB" id="A0A4R7BAK7"/>
<sequence>MGFTHRECEYLPCHQGVKQEFNCLFCYCPLVRLQCPGPYRIYLDQHGVGRKDCSDCKLPHNGYERSWRLMMKWLSDPQPWDGLPRS</sequence>